<keyword evidence="2" id="KW-1185">Reference proteome</keyword>
<accession>A0ACA9USA0</accession>
<gene>
    <name evidence="1" type="ORF">CRV2_00008263</name>
</gene>
<proteinExistence type="predicted"/>
<dbReference type="Proteomes" id="UP000836387">
    <property type="component" value="Unassembled WGS sequence"/>
</dbReference>
<protein>
    <submittedName>
        <fullName evidence="1">Uncharacterized protein</fullName>
    </submittedName>
</protein>
<evidence type="ECO:0000313" key="1">
    <source>
        <dbReference type="EMBL" id="CAG9956357.1"/>
    </source>
</evidence>
<evidence type="ECO:0000313" key="2">
    <source>
        <dbReference type="Proteomes" id="UP000836387"/>
    </source>
</evidence>
<dbReference type="EMBL" id="CADEHS020000645">
    <property type="protein sequence ID" value="CAG9956357.1"/>
    <property type="molecule type" value="Genomic_DNA"/>
</dbReference>
<reference evidence="1" key="1">
    <citation type="submission" date="2020-04" db="EMBL/GenBank/DDBJ databases">
        <authorList>
            <person name="Broberg M."/>
        </authorList>
    </citation>
    <scope>NUCLEOTIDE SEQUENCE</scope>
</reference>
<name>A0ACA9USA0_BIOOC</name>
<comment type="caution">
    <text evidence="1">The sequence shown here is derived from an EMBL/GenBank/DDBJ whole genome shotgun (WGS) entry which is preliminary data.</text>
</comment>
<sequence>MSENKSIQILLSMKEEHESKEKIQLVNELKPPNESKDLHSERRNEEASRPSRPSLKPALPIASGATKYSSIYFNEGFFKTFHKNYPDIMNAPEGSGPPLLRFHLSEESKQWAQLLTNFQLPLVERQIMEFYVRSFQHARGSTASLIRALITPALVPRILHTPTTRPEVKNLVQSSNPFITGFDKRAFAEEHMRPLSEHFHQSGRLAALRPSPVAYFPFFLCEVASSHESLHLAELKNTRSADTIIQALTTLFDTAGQLELLNRNIVVFSLAHNDTIARVIGHYPVIEGGIVHHRAYHLITDDISVEAGKCYRVIRHFVERLYQEWSPRYRQLIQGALAVVVNSWENGAEQSRPYNQIKAEPSEERFSPQA</sequence>
<reference evidence="1" key="2">
    <citation type="submission" date="2021-10" db="EMBL/GenBank/DDBJ databases">
        <authorList>
            <person name="Piombo E."/>
        </authorList>
    </citation>
    <scope>NUCLEOTIDE SEQUENCE</scope>
</reference>
<organism evidence="1 2">
    <name type="scientific">Clonostachys rosea f. rosea IK726</name>
    <dbReference type="NCBI Taxonomy" id="1349383"/>
    <lineage>
        <taxon>Eukaryota</taxon>
        <taxon>Fungi</taxon>
        <taxon>Dikarya</taxon>
        <taxon>Ascomycota</taxon>
        <taxon>Pezizomycotina</taxon>
        <taxon>Sordariomycetes</taxon>
        <taxon>Hypocreomycetidae</taxon>
        <taxon>Hypocreales</taxon>
        <taxon>Bionectriaceae</taxon>
        <taxon>Clonostachys</taxon>
    </lineage>
</organism>